<dbReference type="PANTHER" id="PTHR21180">
    <property type="entry name" value="ENDONUCLEASE/EXONUCLEASE/PHOSPHATASE FAMILY DOMAIN-CONTAINING PROTEIN 1"/>
    <property type="match status" value="1"/>
</dbReference>
<dbReference type="GO" id="GO:0015627">
    <property type="term" value="C:type II protein secretion system complex"/>
    <property type="evidence" value="ECO:0007669"/>
    <property type="project" value="TreeGrafter"/>
</dbReference>
<dbReference type="SUPFAM" id="SSF47781">
    <property type="entry name" value="RuvA domain 2-like"/>
    <property type="match status" value="1"/>
</dbReference>
<accession>A0A4Y9R5D3</accession>
<dbReference type="GO" id="GO:0006281">
    <property type="term" value="P:DNA repair"/>
    <property type="evidence" value="ECO:0007669"/>
    <property type="project" value="InterPro"/>
</dbReference>
<dbReference type="InterPro" id="IPR003583">
    <property type="entry name" value="Hlx-hairpin-Hlx_DNA-bd_motif"/>
</dbReference>
<feature type="compositionally biased region" description="Low complexity" evidence="1">
    <location>
        <begin position="22"/>
        <end position="33"/>
    </location>
</feature>
<keyword evidence="4" id="KW-1185">Reference proteome</keyword>
<dbReference type="Pfam" id="PF10531">
    <property type="entry name" value="SLBB"/>
    <property type="match status" value="1"/>
</dbReference>
<dbReference type="GO" id="GO:0003677">
    <property type="term" value="F:DNA binding"/>
    <property type="evidence" value="ECO:0007669"/>
    <property type="project" value="InterPro"/>
</dbReference>
<comment type="caution">
    <text evidence="3">The sequence shown here is derived from an EMBL/GenBank/DDBJ whole genome shotgun (WGS) entry which is preliminary data.</text>
</comment>
<dbReference type="EMBL" id="SPQZ01000002">
    <property type="protein sequence ID" value="TFV99437.1"/>
    <property type="molecule type" value="Genomic_DNA"/>
</dbReference>
<name>A0A4Y9R5D3_9MICO</name>
<dbReference type="Gene3D" id="3.10.560.10">
    <property type="entry name" value="Outer membrane lipoprotein wza domain like"/>
    <property type="match status" value="1"/>
</dbReference>
<evidence type="ECO:0000256" key="1">
    <source>
        <dbReference type="SAM" id="MobiDB-lite"/>
    </source>
</evidence>
<gene>
    <name evidence="3" type="ORF">E4M00_07140</name>
</gene>
<dbReference type="GO" id="GO:0015628">
    <property type="term" value="P:protein secretion by the type II secretion system"/>
    <property type="evidence" value="ECO:0007669"/>
    <property type="project" value="TreeGrafter"/>
</dbReference>
<dbReference type="InterPro" id="IPR010994">
    <property type="entry name" value="RuvA_2-like"/>
</dbReference>
<evidence type="ECO:0000313" key="3">
    <source>
        <dbReference type="EMBL" id="TFV99437.1"/>
    </source>
</evidence>
<sequence>MLGAGGSGETVDPGELPDELRSTSTSTSTSQGGTPAGDGGSSSSAPVLFVHVLGAVGRPGLYEIASGSRVMDAIAAAGGFAATADPGGVNLARELSDGEQLVVPAVGEVPPPSAVAPGASGGAAGGAASGGPIDLNRATVADLDTLPRIGPALAQRIIDWRDANGGFSSVDELREVSGIGDKTFESLQDLVTV</sequence>
<dbReference type="InterPro" id="IPR051675">
    <property type="entry name" value="Endo/Exo/Phosphatase_dom_1"/>
</dbReference>
<organism evidence="3 4">
    <name type="scientific">Orlajensenia leifsoniae</name>
    <dbReference type="NCBI Taxonomy" id="2561933"/>
    <lineage>
        <taxon>Bacteria</taxon>
        <taxon>Bacillati</taxon>
        <taxon>Actinomycetota</taxon>
        <taxon>Actinomycetes</taxon>
        <taxon>Micrococcales</taxon>
        <taxon>Microbacteriaceae</taxon>
        <taxon>Orlajensenia</taxon>
    </lineage>
</organism>
<dbReference type="Pfam" id="PF12836">
    <property type="entry name" value="HHH_3"/>
    <property type="match status" value="1"/>
</dbReference>
<protein>
    <recommendedName>
        <fullName evidence="2">Helix-hairpin-helix DNA-binding motif class 1 domain-containing protein</fullName>
    </recommendedName>
</protein>
<evidence type="ECO:0000313" key="4">
    <source>
        <dbReference type="Proteomes" id="UP000298127"/>
    </source>
</evidence>
<dbReference type="Gene3D" id="1.10.150.280">
    <property type="entry name" value="AF1531-like domain"/>
    <property type="match status" value="1"/>
</dbReference>
<dbReference type="SMART" id="SM00278">
    <property type="entry name" value="HhH1"/>
    <property type="match status" value="2"/>
</dbReference>
<reference evidence="3 4" key="1">
    <citation type="journal article" date="2018" name="J. Microbiol.">
        <title>Leifsonia flava sp. nov., a novel actinobacterium isolated from the rhizosphere of Aquilegia viridiflora.</title>
        <authorList>
            <person name="Cai Y."/>
            <person name="Tao W.Z."/>
            <person name="Ma Y.J."/>
            <person name="Cheng J."/>
            <person name="Zhang M.Y."/>
            <person name="Zhang Y.X."/>
        </authorList>
    </citation>
    <scope>NUCLEOTIDE SEQUENCE [LARGE SCALE GENOMIC DNA]</scope>
    <source>
        <strain evidence="3 4">SYP-B2174</strain>
    </source>
</reference>
<evidence type="ECO:0000259" key="2">
    <source>
        <dbReference type="SMART" id="SM00278"/>
    </source>
</evidence>
<dbReference type="PANTHER" id="PTHR21180:SF32">
    <property type="entry name" value="ENDONUCLEASE_EXONUCLEASE_PHOSPHATASE FAMILY DOMAIN-CONTAINING PROTEIN 1"/>
    <property type="match status" value="1"/>
</dbReference>
<proteinExistence type="predicted"/>
<dbReference type="InterPro" id="IPR019554">
    <property type="entry name" value="Soluble_ligand-bd"/>
</dbReference>
<dbReference type="AlphaFoldDB" id="A0A4Y9R5D3"/>
<feature type="domain" description="Helix-hairpin-helix DNA-binding motif class 1" evidence="2">
    <location>
        <begin position="171"/>
        <end position="190"/>
    </location>
</feature>
<dbReference type="Proteomes" id="UP000298127">
    <property type="component" value="Unassembled WGS sequence"/>
</dbReference>
<feature type="region of interest" description="Disordered" evidence="1">
    <location>
        <begin position="1"/>
        <end position="43"/>
    </location>
</feature>
<feature type="domain" description="Helix-hairpin-helix DNA-binding motif class 1" evidence="2">
    <location>
        <begin position="141"/>
        <end position="160"/>
    </location>
</feature>